<accession>A0A6J4U7S7</accession>
<dbReference type="CDD" id="cd00568">
    <property type="entry name" value="TPP_enzymes"/>
    <property type="match status" value="1"/>
</dbReference>
<feature type="domain" description="Thiamine pyrophosphate enzyme TPP-binding" evidence="5">
    <location>
        <begin position="402"/>
        <end position="546"/>
    </location>
</feature>
<evidence type="ECO:0000256" key="3">
    <source>
        <dbReference type="RuleBase" id="RU362132"/>
    </source>
</evidence>
<dbReference type="InterPro" id="IPR000399">
    <property type="entry name" value="TPP-bd_CS"/>
</dbReference>
<dbReference type="InterPro" id="IPR012001">
    <property type="entry name" value="Thiamin_PyroP_enz_TPP-bd_dom"/>
</dbReference>
<dbReference type="GO" id="GO:0003984">
    <property type="term" value="F:acetolactate synthase activity"/>
    <property type="evidence" value="ECO:0007669"/>
    <property type="project" value="TreeGrafter"/>
</dbReference>
<evidence type="ECO:0000256" key="1">
    <source>
        <dbReference type="ARBA" id="ARBA00007812"/>
    </source>
</evidence>
<dbReference type="InterPro" id="IPR012000">
    <property type="entry name" value="Thiamin_PyroP_enz_cen_dom"/>
</dbReference>
<comment type="similarity">
    <text evidence="1 3">Belongs to the TPP enzyme family.</text>
</comment>
<dbReference type="InterPro" id="IPR045229">
    <property type="entry name" value="TPP_enz"/>
</dbReference>
<evidence type="ECO:0000259" key="6">
    <source>
        <dbReference type="Pfam" id="PF02776"/>
    </source>
</evidence>
<dbReference type="GO" id="GO:0009097">
    <property type="term" value="P:isoleucine biosynthetic process"/>
    <property type="evidence" value="ECO:0007669"/>
    <property type="project" value="TreeGrafter"/>
</dbReference>
<dbReference type="PANTHER" id="PTHR18968:SF167">
    <property type="entry name" value="ACETOLACTATE SYNTHASE LARGE SUBUNIT ILVB2-RELATED"/>
    <property type="match status" value="1"/>
</dbReference>
<keyword evidence="2 3" id="KW-0786">Thiamine pyrophosphate</keyword>
<dbReference type="AlphaFoldDB" id="A0A6J4U7S7"/>
<gene>
    <name evidence="7" type="ORF">AVDCRST_MAG19-18</name>
</gene>
<dbReference type="CDD" id="cd07035">
    <property type="entry name" value="TPP_PYR_POX_like"/>
    <property type="match status" value="1"/>
</dbReference>
<proteinExistence type="inferred from homology"/>
<dbReference type="Gene3D" id="3.40.50.1220">
    <property type="entry name" value="TPP-binding domain"/>
    <property type="match status" value="1"/>
</dbReference>
<dbReference type="GO" id="GO:0030976">
    <property type="term" value="F:thiamine pyrophosphate binding"/>
    <property type="evidence" value="ECO:0007669"/>
    <property type="project" value="InterPro"/>
</dbReference>
<sequence>MVQTQEMVDVVAEEAGGQAAAGPRTMTGGQALVAALEGEGIETIFGLPGVQLDGAFDALYDARDRVRVLHTRHEQATAYMADGFARTTGRVGTCLVVPGPGLLNASAALSTAYACNSPVLCVTGQIQSDLIDVGRGLLHEIPNQLGMVRSVTKHAARATTPEAIPALVREAFTHLRTGRTRPVEIEIPPDTLFASADVELLPPAPPRERPSGDPDALEQAAKLLGTAERPLIWAGGGVLAAEAWDELLALAELLQAPVATTWNGRGAISDRHYLAQTVVGGKQLLAGADVVLAVGTRFVDPATSPWGVKPGQRVVQMDVDPEEIGRNHPPTVGIEADAKAGLTALAERVNAHNRRRPSREAELTDLQRGVAERARSVGPQAEYALAIRRELPDEGIFVSEMTQVGYWANLAFPVYRPRTYIGPGYQGTLGFGFPTGLGAAVGNPGTPVVSVNGDGGFGFCLNELATMAQHRIPLVALVFDDGAYGNVRRIQQEQMGGRTIASDLRNPDYLKLADAFGVAARRVETPDALALALRESFKAAEPTLIAIPIGPVPNPWTALGLR</sequence>
<dbReference type="InterPro" id="IPR029035">
    <property type="entry name" value="DHS-like_NAD/FAD-binding_dom"/>
</dbReference>
<dbReference type="Pfam" id="PF00205">
    <property type="entry name" value="TPP_enzyme_M"/>
    <property type="match status" value="1"/>
</dbReference>
<dbReference type="GO" id="GO:0005948">
    <property type="term" value="C:acetolactate synthase complex"/>
    <property type="evidence" value="ECO:0007669"/>
    <property type="project" value="TreeGrafter"/>
</dbReference>
<feature type="domain" description="Thiamine pyrophosphate enzyme N-terminal TPP-binding" evidence="6">
    <location>
        <begin position="26"/>
        <end position="145"/>
    </location>
</feature>
<dbReference type="PANTHER" id="PTHR18968">
    <property type="entry name" value="THIAMINE PYROPHOSPHATE ENZYMES"/>
    <property type="match status" value="1"/>
</dbReference>
<dbReference type="Pfam" id="PF02776">
    <property type="entry name" value="TPP_enzyme_N"/>
    <property type="match status" value="1"/>
</dbReference>
<dbReference type="PROSITE" id="PS00187">
    <property type="entry name" value="TPP_ENZYMES"/>
    <property type="match status" value="1"/>
</dbReference>
<dbReference type="InterPro" id="IPR029061">
    <property type="entry name" value="THDP-binding"/>
</dbReference>
<dbReference type="Pfam" id="PF02775">
    <property type="entry name" value="TPP_enzyme_C"/>
    <property type="match status" value="1"/>
</dbReference>
<organism evidence="7">
    <name type="scientific">uncultured Thermomicrobiales bacterium</name>
    <dbReference type="NCBI Taxonomy" id="1645740"/>
    <lineage>
        <taxon>Bacteria</taxon>
        <taxon>Pseudomonadati</taxon>
        <taxon>Thermomicrobiota</taxon>
        <taxon>Thermomicrobia</taxon>
        <taxon>Thermomicrobiales</taxon>
        <taxon>environmental samples</taxon>
    </lineage>
</organism>
<dbReference type="SUPFAM" id="SSF52518">
    <property type="entry name" value="Thiamin diphosphate-binding fold (THDP-binding)"/>
    <property type="match status" value="2"/>
</dbReference>
<protein>
    <submittedName>
        <fullName evidence="7">Acetohydroxy acid synthase</fullName>
    </submittedName>
</protein>
<dbReference type="InterPro" id="IPR011766">
    <property type="entry name" value="TPP_enzyme_TPP-bd"/>
</dbReference>
<evidence type="ECO:0000259" key="4">
    <source>
        <dbReference type="Pfam" id="PF00205"/>
    </source>
</evidence>
<dbReference type="GO" id="GO:0050660">
    <property type="term" value="F:flavin adenine dinucleotide binding"/>
    <property type="evidence" value="ECO:0007669"/>
    <property type="project" value="TreeGrafter"/>
</dbReference>
<evidence type="ECO:0000313" key="7">
    <source>
        <dbReference type="EMBL" id="CAA9542688.1"/>
    </source>
</evidence>
<evidence type="ECO:0000259" key="5">
    <source>
        <dbReference type="Pfam" id="PF02775"/>
    </source>
</evidence>
<feature type="domain" description="Thiamine pyrophosphate enzyme central" evidence="4">
    <location>
        <begin position="217"/>
        <end position="345"/>
    </location>
</feature>
<dbReference type="SUPFAM" id="SSF52467">
    <property type="entry name" value="DHS-like NAD/FAD-binding domain"/>
    <property type="match status" value="1"/>
</dbReference>
<dbReference type="GO" id="GO:0000287">
    <property type="term" value="F:magnesium ion binding"/>
    <property type="evidence" value="ECO:0007669"/>
    <property type="project" value="InterPro"/>
</dbReference>
<dbReference type="EMBL" id="CADCWL010000003">
    <property type="protein sequence ID" value="CAA9542688.1"/>
    <property type="molecule type" value="Genomic_DNA"/>
</dbReference>
<dbReference type="Gene3D" id="3.40.50.970">
    <property type="match status" value="2"/>
</dbReference>
<dbReference type="NCBIfam" id="NF006122">
    <property type="entry name" value="PRK08266.1"/>
    <property type="match status" value="1"/>
</dbReference>
<evidence type="ECO:0000256" key="2">
    <source>
        <dbReference type="ARBA" id="ARBA00023052"/>
    </source>
</evidence>
<reference evidence="7" key="1">
    <citation type="submission" date="2020-02" db="EMBL/GenBank/DDBJ databases">
        <authorList>
            <person name="Meier V. D."/>
        </authorList>
    </citation>
    <scope>NUCLEOTIDE SEQUENCE</scope>
    <source>
        <strain evidence="7">AVDCRST_MAG19</strain>
    </source>
</reference>
<name>A0A6J4U7S7_9BACT</name>
<dbReference type="GO" id="GO:0009099">
    <property type="term" value="P:L-valine biosynthetic process"/>
    <property type="evidence" value="ECO:0007669"/>
    <property type="project" value="TreeGrafter"/>
</dbReference>